<feature type="signal peptide" evidence="1">
    <location>
        <begin position="1"/>
        <end position="21"/>
    </location>
</feature>
<feature type="chain" id="PRO_5007132636" description="3',5'-cyclic-nucleotide phosphodiesterase" evidence="1">
    <location>
        <begin position="22"/>
        <end position="86"/>
    </location>
</feature>
<dbReference type="AlphaFoldDB" id="A0A109BJL0"/>
<reference evidence="2 3" key="1">
    <citation type="submission" date="2015-10" db="EMBL/GenBank/DDBJ databases">
        <title>Transcriptomic analysis of a linuron degrading triple-species bacterial consortium.</title>
        <authorList>
            <person name="Albers P."/>
        </authorList>
    </citation>
    <scope>NUCLEOTIDE SEQUENCE [LARGE SCALE GENOMIC DNA]</scope>
    <source>
        <strain evidence="2 3">WDL6</strain>
    </source>
</reference>
<accession>A0A109BJL0</accession>
<proteinExistence type="predicted"/>
<protein>
    <recommendedName>
        <fullName evidence="4">3',5'-cyclic-nucleotide phosphodiesterase</fullName>
    </recommendedName>
</protein>
<comment type="caution">
    <text evidence="2">The sequence shown here is derived from an EMBL/GenBank/DDBJ whole genome shotgun (WGS) entry which is preliminary data.</text>
</comment>
<sequence length="86" mass="9278">MRPVFCAVVAGAAAVIGIAFATPADAYTAKVNSACERDYYRLCAAYSIGTPELRSCMTSKRKSLSPRCVRALVDAGMVPRRYLAKK</sequence>
<dbReference type="EMBL" id="LMTR01000040">
    <property type="protein sequence ID" value="KWT69963.1"/>
    <property type="molecule type" value="Genomic_DNA"/>
</dbReference>
<evidence type="ECO:0000256" key="1">
    <source>
        <dbReference type="SAM" id="SignalP"/>
    </source>
</evidence>
<evidence type="ECO:0000313" key="3">
    <source>
        <dbReference type="Proteomes" id="UP000059074"/>
    </source>
</evidence>
<evidence type="ECO:0000313" key="2">
    <source>
        <dbReference type="EMBL" id="KWT69963.1"/>
    </source>
</evidence>
<name>A0A109BJL0_HYPSL</name>
<keyword evidence="1" id="KW-0732">Signal</keyword>
<organism evidence="2 3">
    <name type="scientific">Hyphomicrobium sulfonivorans</name>
    <dbReference type="NCBI Taxonomy" id="121290"/>
    <lineage>
        <taxon>Bacteria</taxon>
        <taxon>Pseudomonadati</taxon>
        <taxon>Pseudomonadota</taxon>
        <taxon>Alphaproteobacteria</taxon>
        <taxon>Hyphomicrobiales</taxon>
        <taxon>Hyphomicrobiaceae</taxon>
        <taxon>Hyphomicrobium</taxon>
    </lineage>
</organism>
<dbReference type="PATRIC" id="fig|121290.4.peg.3134"/>
<gene>
    <name evidence="2" type="ORF">APY04_1172</name>
</gene>
<dbReference type="Proteomes" id="UP000059074">
    <property type="component" value="Unassembled WGS sequence"/>
</dbReference>
<keyword evidence="3" id="KW-1185">Reference proteome</keyword>
<evidence type="ECO:0008006" key="4">
    <source>
        <dbReference type="Google" id="ProtNLM"/>
    </source>
</evidence>